<evidence type="ECO:0008006" key="8">
    <source>
        <dbReference type="Google" id="ProtNLM"/>
    </source>
</evidence>
<protein>
    <recommendedName>
        <fullName evidence="8">Transmembrane protein 216</fullName>
    </recommendedName>
</protein>
<evidence type="ECO:0000256" key="2">
    <source>
        <dbReference type="ARBA" id="ARBA00022692"/>
    </source>
</evidence>
<dbReference type="InterPro" id="IPR019184">
    <property type="entry name" value="Uncharacterised_TM-17"/>
</dbReference>
<feature type="transmembrane region" description="Helical" evidence="5">
    <location>
        <begin position="112"/>
        <end position="139"/>
    </location>
</feature>
<evidence type="ECO:0000313" key="6">
    <source>
        <dbReference type="EMBL" id="KAL1500687.1"/>
    </source>
</evidence>
<comment type="caution">
    <text evidence="6">The sequence shown here is derived from an EMBL/GenBank/DDBJ whole genome shotgun (WGS) entry which is preliminary data.</text>
</comment>
<dbReference type="AlphaFoldDB" id="A0AB34IN75"/>
<keyword evidence="2 5" id="KW-0812">Transmembrane</keyword>
<dbReference type="Pfam" id="PF09799">
    <property type="entry name" value="Transmemb_17"/>
    <property type="match status" value="1"/>
</dbReference>
<evidence type="ECO:0000256" key="5">
    <source>
        <dbReference type="SAM" id="Phobius"/>
    </source>
</evidence>
<accession>A0AB34IN75</accession>
<keyword evidence="7" id="KW-1185">Reference proteome</keyword>
<dbReference type="GO" id="GO:1905515">
    <property type="term" value="P:non-motile cilium assembly"/>
    <property type="evidence" value="ECO:0007669"/>
    <property type="project" value="TreeGrafter"/>
</dbReference>
<gene>
    <name evidence="6" type="ORF">AB1Y20_013334</name>
</gene>
<proteinExistence type="predicted"/>
<evidence type="ECO:0000256" key="1">
    <source>
        <dbReference type="ARBA" id="ARBA00004141"/>
    </source>
</evidence>
<evidence type="ECO:0000256" key="4">
    <source>
        <dbReference type="ARBA" id="ARBA00023136"/>
    </source>
</evidence>
<organism evidence="6 7">
    <name type="scientific">Prymnesium parvum</name>
    <name type="common">Toxic golden alga</name>
    <dbReference type="NCBI Taxonomy" id="97485"/>
    <lineage>
        <taxon>Eukaryota</taxon>
        <taxon>Haptista</taxon>
        <taxon>Haptophyta</taxon>
        <taxon>Prymnesiophyceae</taxon>
        <taxon>Prymnesiales</taxon>
        <taxon>Prymnesiaceae</taxon>
        <taxon>Prymnesium</taxon>
    </lineage>
</organism>
<dbReference type="EMBL" id="JBGBPQ010000023">
    <property type="protein sequence ID" value="KAL1500687.1"/>
    <property type="molecule type" value="Genomic_DNA"/>
</dbReference>
<keyword evidence="3 5" id="KW-1133">Transmembrane helix</keyword>
<feature type="transmembrane region" description="Helical" evidence="5">
    <location>
        <begin position="54"/>
        <end position="71"/>
    </location>
</feature>
<dbReference type="GO" id="GO:0035869">
    <property type="term" value="C:ciliary transition zone"/>
    <property type="evidence" value="ECO:0007669"/>
    <property type="project" value="TreeGrafter"/>
</dbReference>
<dbReference type="GO" id="GO:0016020">
    <property type="term" value="C:membrane"/>
    <property type="evidence" value="ECO:0007669"/>
    <property type="project" value="UniProtKB-SubCell"/>
</dbReference>
<reference evidence="6 7" key="1">
    <citation type="journal article" date="2024" name="Science">
        <title>Giant polyketide synthase enzymes in the biosynthesis of giant marine polyether toxins.</title>
        <authorList>
            <person name="Fallon T.R."/>
            <person name="Shende V.V."/>
            <person name="Wierzbicki I.H."/>
            <person name="Pendleton A.L."/>
            <person name="Watervoot N.F."/>
            <person name="Auber R.P."/>
            <person name="Gonzalez D.J."/>
            <person name="Wisecaver J.H."/>
            <person name="Moore B.S."/>
        </authorList>
    </citation>
    <scope>NUCLEOTIDE SEQUENCE [LARGE SCALE GENOMIC DNA]</scope>
    <source>
        <strain evidence="6 7">12B1</strain>
    </source>
</reference>
<dbReference type="PANTHER" id="PTHR13531:SF0">
    <property type="entry name" value="GEO07735P1-RELATED"/>
    <property type="match status" value="1"/>
</dbReference>
<comment type="subcellular location">
    <subcellularLocation>
        <location evidence="1">Membrane</location>
        <topology evidence="1">Multi-pass membrane protein</topology>
    </subcellularLocation>
</comment>
<keyword evidence="4 5" id="KW-0472">Membrane</keyword>
<dbReference type="PANTHER" id="PTHR13531">
    <property type="entry name" value="GEO07735P1-RELATED-RELATED"/>
    <property type="match status" value="1"/>
</dbReference>
<name>A0AB34IN75_PRYPA</name>
<evidence type="ECO:0000313" key="7">
    <source>
        <dbReference type="Proteomes" id="UP001515480"/>
    </source>
</evidence>
<sequence>MSAPIRSSLPLQVLLFFNGWFDALLVLVSLAMYIWKASVLPFPPELEGFLARDVALVFGLVLLEYSRLFLGSRGNKTERIAPLLWFLLLSLPALAVNIYFMLLQLYVTRLDLILNATALGFVCAEILLALLTIITFLTAPAGVGQ</sequence>
<dbReference type="Proteomes" id="UP001515480">
    <property type="component" value="Unassembled WGS sequence"/>
</dbReference>
<feature type="transmembrane region" description="Helical" evidence="5">
    <location>
        <begin position="12"/>
        <end position="34"/>
    </location>
</feature>
<feature type="transmembrane region" description="Helical" evidence="5">
    <location>
        <begin position="83"/>
        <end position="106"/>
    </location>
</feature>
<evidence type="ECO:0000256" key="3">
    <source>
        <dbReference type="ARBA" id="ARBA00022989"/>
    </source>
</evidence>